<feature type="compositionally biased region" description="Pro residues" evidence="1">
    <location>
        <begin position="29"/>
        <end position="40"/>
    </location>
</feature>
<sequence length="80" mass="8902">MAPPTDLAKEGKIAFAMLEEYLGRRRRPPPPPPLPLPPTPRNAAPVREQVIGGHQVAVVIERYSAVRKFRWGNYNGGTFP</sequence>
<protein>
    <submittedName>
        <fullName evidence="2">Uncharacterized protein</fullName>
    </submittedName>
</protein>
<evidence type="ECO:0000256" key="1">
    <source>
        <dbReference type="SAM" id="MobiDB-lite"/>
    </source>
</evidence>
<dbReference type="Proteomes" id="UP001055439">
    <property type="component" value="Chromosome 1"/>
</dbReference>
<reference evidence="2" key="1">
    <citation type="submission" date="2022-05" db="EMBL/GenBank/DDBJ databases">
        <title>The Musa troglodytarum L. genome provides insights into the mechanism of non-climacteric behaviour and enrichment of carotenoids.</title>
        <authorList>
            <person name="Wang J."/>
        </authorList>
    </citation>
    <scope>NUCLEOTIDE SEQUENCE</scope>
    <source>
        <tissue evidence="2">Leaf</tissue>
    </source>
</reference>
<feature type="region of interest" description="Disordered" evidence="1">
    <location>
        <begin position="22"/>
        <end position="43"/>
    </location>
</feature>
<dbReference type="AlphaFoldDB" id="A0A9E7E9H4"/>
<name>A0A9E7E9H4_9LILI</name>
<proteinExistence type="predicted"/>
<dbReference type="EMBL" id="CP097502">
    <property type="protein sequence ID" value="URD71973.1"/>
    <property type="molecule type" value="Genomic_DNA"/>
</dbReference>
<evidence type="ECO:0000313" key="3">
    <source>
        <dbReference type="Proteomes" id="UP001055439"/>
    </source>
</evidence>
<organism evidence="2 3">
    <name type="scientific">Musa troglodytarum</name>
    <name type="common">fe'i banana</name>
    <dbReference type="NCBI Taxonomy" id="320322"/>
    <lineage>
        <taxon>Eukaryota</taxon>
        <taxon>Viridiplantae</taxon>
        <taxon>Streptophyta</taxon>
        <taxon>Embryophyta</taxon>
        <taxon>Tracheophyta</taxon>
        <taxon>Spermatophyta</taxon>
        <taxon>Magnoliopsida</taxon>
        <taxon>Liliopsida</taxon>
        <taxon>Zingiberales</taxon>
        <taxon>Musaceae</taxon>
        <taxon>Musa</taxon>
    </lineage>
</organism>
<accession>A0A9E7E9H4</accession>
<keyword evidence="3" id="KW-1185">Reference proteome</keyword>
<gene>
    <name evidence="2" type="ORF">MUK42_36030</name>
</gene>
<evidence type="ECO:0000313" key="2">
    <source>
        <dbReference type="EMBL" id="URD71973.1"/>
    </source>
</evidence>